<evidence type="ECO:0000259" key="5">
    <source>
        <dbReference type="PROSITE" id="PS50011"/>
    </source>
</evidence>
<dbReference type="Pfam" id="PF01926">
    <property type="entry name" value="MMR_HSR1"/>
    <property type="match status" value="1"/>
</dbReference>
<dbReference type="InterPro" id="IPR027417">
    <property type="entry name" value="P-loop_NTPase"/>
</dbReference>
<gene>
    <name evidence="6" type="ORF">F5891DRAFT_1051154</name>
</gene>
<dbReference type="Gene3D" id="1.10.510.10">
    <property type="entry name" value="Transferase(Phosphotransferase) domain 1"/>
    <property type="match status" value="1"/>
</dbReference>
<dbReference type="GO" id="GO:0005524">
    <property type="term" value="F:ATP binding"/>
    <property type="evidence" value="ECO:0007669"/>
    <property type="project" value="UniProtKB-KW"/>
</dbReference>
<feature type="compositionally biased region" description="Low complexity" evidence="4">
    <location>
        <begin position="269"/>
        <end position="282"/>
    </location>
</feature>
<reference evidence="6" key="1">
    <citation type="journal article" date="2020" name="New Phytol.">
        <title>Comparative genomics reveals dynamic genome evolution in host specialist ectomycorrhizal fungi.</title>
        <authorList>
            <person name="Lofgren L.A."/>
            <person name="Nguyen N.H."/>
            <person name="Vilgalys R."/>
            <person name="Ruytinx J."/>
            <person name="Liao H.L."/>
            <person name="Branco S."/>
            <person name="Kuo A."/>
            <person name="LaButti K."/>
            <person name="Lipzen A."/>
            <person name="Andreopoulos W."/>
            <person name="Pangilinan J."/>
            <person name="Riley R."/>
            <person name="Hundley H."/>
            <person name="Na H."/>
            <person name="Barry K."/>
            <person name="Grigoriev I.V."/>
            <person name="Stajich J.E."/>
            <person name="Kennedy P.G."/>
        </authorList>
    </citation>
    <scope>NUCLEOTIDE SEQUENCE</scope>
    <source>
        <strain evidence="6">FC203</strain>
    </source>
</reference>
<feature type="compositionally biased region" description="Polar residues" evidence="4">
    <location>
        <begin position="327"/>
        <end position="352"/>
    </location>
</feature>
<dbReference type="PROSITE" id="PS00675">
    <property type="entry name" value="SIGMA54_INTERACT_1"/>
    <property type="match status" value="1"/>
</dbReference>
<dbReference type="InterPro" id="IPR025662">
    <property type="entry name" value="Sigma_54_int_dom_ATP-bd_1"/>
</dbReference>
<keyword evidence="3" id="KW-0067">ATP-binding</keyword>
<dbReference type="InterPro" id="IPR000719">
    <property type="entry name" value="Prot_kinase_dom"/>
</dbReference>
<accession>A0AAD4DZM6</accession>
<evidence type="ECO:0000256" key="2">
    <source>
        <dbReference type="ARBA" id="ARBA00022741"/>
    </source>
</evidence>
<evidence type="ECO:0000313" key="6">
    <source>
        <dbReference type="EMBL" id="KAG1897053.1"/>
    </source>
</evidence>
<dbReference type="Pfam" id="PF07714">
    <property type="entry name" value="PK_Tyr_Ser-Thr"/>
    <property type="match status" value="1"/>
</dbReference>
<proteinExistence type="inferred from homology"/>
<dbReference type="GeneID" id="64656777"/>
<dbReference type="InterPro" id="IPR006073">
    <property type="entry name" value="GTP-bd"/>
</dbReference>
<organism evidence="6 7">
    <name type="scientific">Suillus fuscotomentosus</name>
    <dbReference type="NCBI Taxonomy" id="1912939"/>
    <lineage>
        <taxon>Eukaryota</taxon>
        <taxon>Fungi</taxon>
        <taxon>Dikarya</taxon>
        <taxon>Basidiomycota</taxon>
        <taxon>Agaricomycotina</taxon>
        <taxon>Agaricomycetes</taxon>
        <taxon>Agaricomycetidae</taxon>
        <taxon>Boletales</taxon>
        <taxon>Suillineae</taxon>
        <taxon>Suillaceae</taxon>
        <taxon>Suillus</taxon>
    </lineage>
</organism>
<evidence type="ECO:0000256" key="3">
    <source>
        <dbReference type="ARBA" id="ARBA00022840"/>
    </source>
</evidence>
<evidence type="ECO:0000256" key="1">
    <source>
        <dbReference type="ARBA" id="ARBA00008171"/>
    </source>
</evidence>
<keyword evidence="6" id="KW-0418">Kinase</keyword>
<evidence type="ECO:0000256" key="4">
    <source>
        <dbReference type="SAM" id="MobiDB-lite"/>
    </source>
</evidence>
<keyword evidence="2" id="KW-0547">Nucleotide-binding</keyword>
<name>A0AAD4DZM6_9AGAM</name>
<dbReference type="GO" id="GO:0005525">
    <property type="term" value="F:GTP binding"/>
    <property type="evidence" value="ECO:0007669"/>
    <property type="project" value="InterPro"/>
</dbReference>
<dbReference type="InterPro" id="IPR008266">
    <property type="entry name" value="Tyr_kinase_AS"/>
</dbReference>
<feature type="compositionally biased region" description="Pro residues" evidence="4">
    <location>
        <begin position="358"/>
        <end position="367"/>
    </location>
</feature>
<dbReference type="InterPro" id="IPR051681">
    <property type="entry name" value="Ser/Thr_Kinases-Pseudokinases"/>
</dbReference>
<protein>
    <submittedName>
        <fullName evidence="6">Kinase-like domain-containing protein</fullName>
    </submittedName>
</protein>
<dbReference type="Gene3D" id="3.40.50.300">
    <property type="entry name" value="P-loop containing nucleotide triphosphate hydrolases"/>
    <property type="match status" value="1"/>
</dbReference>
<evidence type="ECO:0000313" key="7">
    <source>
        <dbReference type="Proteomes" id="UP001195769"/>
    </source>
</evidence>
<dbReference type="RefSeq" id="XP_041222629.1">
    <property type="nucleotide sequence ID" value="XM_041362479.1"/>
</dbReference>
<feature type="region of interest" description="Disordered" evidence="4">
    <location>
        <begin position="266"/>
        <end position="372"/>
    </location>
</feature>
<dbReference type="Proteomes" id="UP001195769">
    <property type="component" value="Unassembled WGS sequence"/>
</dbReference>
<keyword evidence="6" id="KW-0808">Transferase</keyword>
<dbReference type="PANTHER" id="PTHR44329">
    <property type="entry name" value="SERINE/THREONINE-PROTEIN KINASE TNNI3K-RELATED"/>
    <property type="match status" value="1"/>
</dbReference>
<sequence length="593" mass="65274">MSGNAITIQMVAVKAFRYPEQCEDSERIHRKINREIGILTILRHNNIVPLLGTVTGFGRKPGLPSLVTPWISNGTLNAYLASKRKHLTVLDRSRMVSRIPITSLHSVPVVHGDITGANILIDEGGRAKLIDFGLSTVVTPVFGQSHLAVTSIHPGAIHYAAPELLLDDVNVNGLPLEKTDIYSFGCVMLQDLRNKIISGQHPWSEIKCQSPEFRVYGLKRQGHSPQRPNGHPAIMDSDWDMIQKCLQSKFELRPSADEVFDFVTRRPCSSDSSSLPNDSPDNAQGGFPGASSHNNSNGITKHPFNSLRSNPDHEPTDGIIEPGAQISFPSSPPNTDSSPLFQSVIRSTSNPGHEQKQPAPPPPPPPNAWSSNHETRLRERNIVIFGETGSGKSSIINTIAQKQLAKTSNDAHGCTSTSQRYPVEFSGQQFVLIDTAGLCMGTADTVSAAKAEKRLKNLLRELMSSKLDEISLLVYCMDSTIATSALLKAYDKFHSGICQKKFPIVVVITGLEKETHMESWWDTNVKKFKGMYFEGHACVTTLWEHTSLPNHITHRISESGDILRKLVIDNYADLPIANGLDSAMSKSWFKKKG</sequence>
<comment type="caution">
    <text evidence="6">The sequence shown here is derived from an EMBL/GenBank/DDBJ whole genome shotgun (WGS) entry which is preliminary data.</text>
</comment>
<dbReference type="SUPFAM" id="SSF56112">
    <property type="entry name" value="Protein kinase-like (PK-like)"/>
    <property type="match status" value="1"/>
</dbReference>
<dbReference type="GO" id="GO:0004674">
    <property type="term" value="F:protein serine/threonine kinase activity"/>
    <property type="evidence" value="ECO:0007669"/>
    <property type="project" value="TreeGrafter"/>
</dbReference>
<dbReference type="InterPro" id="IPR011009">
    <property type="entry name" value="Kinase-like_dom_sf"/>
</dbReference>
<dbReference type="InterPro" id="IPR001245">
    <property type="entry name" value="Ser-Thr/Tyr_kinase_cat_dom"/>
</dbReference>
<dbReference type="EMBL" id="JABBWK010000050">
    <property type="protein sequence ID" value="KAG1897053.1"/>
    <property type="molecule type" value="Genomic_DNA"/>
</dbReference>
<keyword evidence="7" id="KW-1185">Reference proteome</keyword>
<feature type="domain" description="Protein kinase" evidence="5">
    <location>
        <begin position="1"/>
        <end position="263"/>
    </location>
</feature>
<dbReference type="PROSITE" id="PS50011">
    <property type="entry name" value="PROTEIN_KINASE_DOM"/>
    <property type="match status" value="1"/>
</dbReference>
<comment type="similarity">
    <text evidence="1">Belongs to the protein kinase superfamily. TKL Ser/Thr protein kinase family. ROCO subfamily.</text>
</comment>
<dbReference type="PANTHER" id="PTHR44329:SF298">
    <property type="entry name" value="MIXED LINEAGE KINASE DOMAIN-LIKE PROTEIN"/>
    <property type="match status" value="1"/>
</dbReference>
<dbReference type="AlphaFoldDB" id="A0AAD4DZM6"/>
<dbReference type="PROSITE" id="PS00109">
    <property type="entry name" value="PROTEIN_KINASE_TYR"/>
    <property type="match status" value="1"/>
</dbReference>
<dbReference type="SUPFAM" id="SSF52540">
    <property type="entry name" value="P-loop containing nucleoside triphosphate hydrolases"/>
    <property type="match status" value="1"/>
</dbReference>